<evidence type="ECO:0000256" key="1">
    <source>
        <dbReference type="ARBA" id="ARBA00010617"/>
    </source>
</evidence>
<dbReference type="InterPro" id="IPR036396">
    <property type="entry name" value="Cyt_P450_sf"/>
</dbReference>
<organism evidence="2 3">
    <name type="scientific">Kutzneria buriramensis</name>
    <dbReference type="NCBI Taxonomy" id="1045776"/>
    <lineage>
        <taxon>Bacteria</taxon>
        <taxon>Bacillati</taxon>
        <taxon>Actinomycetota</taxon>
        <taxon>Actinomycetes</taxon>
        <taxon>Pseudonocardiales</taxon>
        <taxon>Pseudonocardiaceae</taxon>
        <taxon>Kutzneria</taxon>
    </lineage>
</organism>
<sequence length="227" mass="24472">MLDDKYINDRHTMHRWLRLQAPICEAVLPDGRWVWLVSRYADAVAILKPAPQAPTLSDVDDVLAGLDGDFDLLADFAKPATGDDVVAHLIVNGIVDLLRHPEQQGLNVAELSRHDGPYATALQPVAEPTSLAGIDILPGETVAVLIGSANRDPSVFDRPDDLDLSRDATGRLTLGDHDDLVTEAITKLRRRFPDLALASEPTRLDDVVVNGYAAAPVTPGPRSAALA</sequence>
<accession>A0A3E0H0Q9</accession>
<evidence type="ECO:0000313" key="2">
    <source>
        <dbReference type="EMBL" id="REH36235.1"/>
    </source>
</evidence>
<dbReference type="Gene3D" id="1.10.630.10">
    <property type="entry name" value="Cytochrome P450"/>
    <property type="match status" value="1"/>
</dbReference>
<dbReference type="AlphaFoldDB" id="A0A3E0H0Q9"/>
<dbReference type="PANTHER" id="PTHR46696:SF1">
    <property type="entry name" value="CYTOCHROME P450 YJIB-RELATED"/>
    <property type="match status" value="1"/>
</dbReference>
<dbReference type="Proteomes" id="UP000256269">
    <property type="component" value="Unassembled WGS sequence"/>
</dbReference>
<name>A0A3E0H0Q9_9PSEU</name>
<evidence type="ECO:0008006" key="4">
    <source>
        <dbReference type="Google" id="ProtNLM"/>
    </source>
</evidence>
<dbReference type="EMBL" id="QUNO01000016">
    <property type="protein sequence ID" value="REH36235.1"/>
    <property type="molecule type" value="Genomic_DNA"/>
</dbReference>
<dbReference type="SUPFAM" id="SSF48264">
    <property type="entry name" value="Cytochrome P450"/>
    <property type="match status" value="1"/>
</dbReference>
<dbReference type="GO" id="GO:0016705">
    <property type="term" value="F:oxidoreductase activity, acting on paired donors, with incorporation or reduction of molecular oxygen"/>
    <property type="evidence" value="ECO:0007669"/>
    <property type="project" value="InterPro"/>
</dbReference>
<dbReference type="GO" id="GO:0020037">
    <property type="term" value="F:heme binding"/>
    <property type="evidence" value="ECO:0007669"/>
    <property type="project" value="InterPro"/>
</dbReference>
<keyword evidence="3" id="KW-1185">Reference proteome</keyword>
<comment type="caution">
    <text evidence="2">The sequence shown here is derived from an EMBL/GenBank/DDBJ whole genome shotgun (WGS) entry which is preliminary data.</text>
</comment>
<dbReference type="GO" id="GO:0004497">
    <property type="term" value="F:monooxygenase activity"/>
    <property type="evidence" value="ECO:0007669"/>
    <property type="project" value="InterPro"/>
</dbReference>
<dbReference type="PANTHER" id="PTHR46696">
    <property type="entry name" value="P450, PUTATIVE (EUROFUNG)-RELATED"/>
    <property type="match status" value="1"/>
</dbReference>
<protein>
    <recommendedName>
        <fullName evidence="4">Cytochrome P450</fullName>
    </recommendedName>
</protein>
<evidence type="ECO:0000313" key="3">
    <source>
        <dbReference type="Proteomes" id="UP000256269"/>
    </source>
</evidence>
<gene>
    <name evidence="2" type="ORF">BCF44_116104</name>
</gene>
<dbReference type="GO" id="GO:0005506">
    <property type="term" value="F:iron ion binding"/>
    <property type="evidence" value="ECO:0007669"/>
    <property type="project" value="InterPro"/>
</dbReference>
<comment type="similarity">
    <text evidence="1">Belongs to the cytochrome P450 family.</text>
</comment>
<reference evidence="2 3" key="1">
    <citation type="submission" date="2018-08" db="EMBL/GenBank/DDBJ databases">
        <title>Genomic Encyclopedia of Archaeal and Bacterial Type Strains, Phase II (KMG-II): from individual species to whole genera.</title>
        <authorList>
            <person name="Goeker M."/>
        </authorList>
    </citation>
    <scope>NUCLEOTIDE SEQUENCE [LARGE SCALE GENOMIC DNA]</scope>
    <source>
        <strain evidence="2 3">DSM 45791</strain>
    </source>
</reference>
<proteinExistence type="inferred from homology"/>